<reference evidence="2 3" key="1">
    <citation type="submission" date="2019-05" db="EMBL/GenBank/DDBJ databases">
        <title>Panacibacter sp. strain 17mud1-8 Genome sequencing and assembly.</title>
        <authorList>
            <person name="Chhetri G."/>
        </authorList>
    </citation>
    <scope>NUCLEOTIDE SEQUENCE [LARGE SCALE GENOMIC DNA]</scope>
    <source>
        <strain evidence="2 3">17mud1-8</strain>
    </source>
</reference>
<dbReference type="AlphaFoldDB" id="A0A4U3L4E7"/>
<evidence type="ECO:0000256" key="1">
    <source>
        <dbReference type="SAM" id="Phobius"/>
    </source>
</evidence>
<proteinExistence type="predicted"/>
<evidence type="ECO:0000313" key="2">
    <source>
        <dbReference type="EMBL" id="TKK69199.1"/>
    </source>
</evidence>
<keyword evidence="1" id="KW-1133">Transmembrane helix</keyword>
<dbReference type="Proteomes" id="UP000305848">
    <property type="component" value="Unassembled WGS sequence"/>
</dbReference>
<organism evidence="2 3">
    <name type="scientific">Ilyomonas limi</name>
    <dbReference type="NCBI Taxonomy" id="2575867"/>
    <lineage>
        <taxon>Bacteria</taxon>
        <taxon>Pseudomonadati</taxon>
        <taxon>Bacteroidota</taxon>
        <taxon>Chitinophagia</taxon>
        <taxon>Chitinophagales</taxon>
        <taxon>Chitinophagaceae</taxon>
        <taxon>Ilyomonas</taxon>
    </lineage>
</organism>
<feature type="transmembrane region" description="Helical" evidence="1">
    <location>
        <begin position="6"/>
        <end position="27"/>
    </location>
</feature>
<protein>
    <submittedName>
        <fullName evidence="2">Uncharacterized protein</fullName>
    </submittedName>
</protein>
<comment type="caution">
    <text evidence="2">The sequence shown here is derived from an EMBL/GenBank/DDBJ whole genome shotgun (WGS) entry which is preliminary data.</text>
</comment>
<keyword evidence="3" id="KW-1185">Reference proteome</keyword>
<accession>A0A4U3L4E7</accession>
<dbReference type="RefSeq" id="WP_137261195.1">
    <property type="nucleotide sequence ID" value="NZ_SZQL01000005.1"/>
</dbReference>
<dbReference type="EMBL" id="SZQL01000005">
    <property type="protein sequence ID" value="TKK69199.1"/>
    <property type="molecule type" value="Genomic_DNA"/>
</dbReference>
<gene>
    <name evidence="2" type="ORF">FC093_07720</name>
</gene>
<name>A0A4U3L4E7_9BACT</name>
<keyword evidence="1" id="KW-0812">Transmembrane</keyword>
<keyword evidence="1" id="KW-0472">Membrane</keyword>
<evidence type="ECO:0000313" key="3">
    <source>
        <dbReference type="Proteomes" id="UP000305848"/>
    </source>
</evidence>
<sequence length="64" mass="7663">MKFITLHIVYSVAIVIGILVLFIYILFIRFRAPFKAKPVEDKDKPQERKGTYRKFGRFSEWNLN</sequence>